<comment type="caution">
    <text evidence="4">Lacks conserved residue(s) required for the propagation of feature annotation.</text>
</comment>
<evidence type="ECO:0000313" key="9">
    <source>
        <dbReference type="Proteomes" id="UP000021369"/>
    </source>
</evidence>
<dbReference type="PATRIC" id="fig|1341156.4.peg.2031"/>
<keyword evidence="1 4" id="KW-0963">Cytoplasm</keyword>
<dbReference type="SUPFAM" id="SSF52467">
    <property type="entry name" value="DHS-like NAD/FAD-binding domain"/>
    <property type="match status" value="1"/>
</dbReference>
<sequence>MTLQEIISDSKSVVFFGGAGVSTESGIPDFRSVDGLYNQKYDYPPETILSHTFFMDKTEEFYKFYRDKMLCLTAKPNKAHLKLAEMEKAGKLTAIVTQNIDGLHQAAGSKNVYELHGSVLRNYCMKCHKPYPVEDILNGTGVPKCTCGGTIKPDVVLYEEGLDNATVEGAVESISRADCLIIAGTSLTVYPAAGMVRYFRGKHLVLINRDPTPMDDMCELVLHEKVGEVLDKIVI</sequence>
<comment type="similarity">
    <text evidence="4">Belongs to the sirtuin family. Class U subfamily.</text>
</comment>
<keyword evidence="4 5" id="KW-0479">Metal-binding</keyword>
<dbReference type="Proteomes" id="UP000021369">
    <property type="component" value="Unassembled WGS sequence"/>
</dbReference>
<dbReference type="InterPro" id="IPR026590">
    <property type="entry name" value="Ssirtuin_cat_dom"/>
</dbReference>
<dbReference type="NCBIfam" id="NF001753">
    <property type="entry name" value="PRK00481.1-3"/>
    <property type="match status" value="1"/>
</dbReference>
<evidence type="ECO:0000259" key="6">
    <source>
        <dbReference type="PROSITE" id="PS50305"/>
    </source>
</evidence>
<evidence type="ECO:0000256" key="1">
    <source>
        <dbReference type="ARBA" id="ARBA00022490"/>
    </source>
</evidence>
<feature type="binding site" evidence="4 5">
    <location>
        <position position="127"/>
    </location>
    <ligand>
        <name>Zn(2+)</name>
        <dbReference type="ChEBI" id="CHEBI:29105"/>
    </ligand>
</feature>
<dbReference type="Pfam" id="PF02146">
    <property type="entry name" value="SIR2"/>
    <property type="match status" value="1"/>
</dbReference>
<proteinExistence type="inferred from homology"/>
<keyword evidence="3 4" id="KW-0520">NAD</keyword>
<feature type="binding site" evidence="4 5">
    <location>
        <position position="124"/>
    </location>
    <ligand>
        <name>Zn(2+)</name>
        <dbReference type="ChEBI" id="CHEBI:29105"/>
    </ligand>
</feature>
<organism evidence="8 9">
    <name type="scientific">Ruminococcus albus SY3</name>
    <dbReference type="NCBI Taxonomy" id="1341156"/>
    <lineage>
        <taxon>Bacteria</taxon>
        <taxon>Bacillati</taxon>
        <taxon>Bacillota</taxon>
        <taxon>Clostridia</taxon>
        <taxon>Eubacteriales</taxon>
        <taxon>Oscillospiraceae</taxon>
        <taxon>Ruminococcus</taxon>
    </lineage>
</organism>
<dbReference type="Gene3D" id="3.40.50.1220">
    <property type="entry name" value="TPP-binding domain"/>
    <property type="match status" value="1"/>
</dbReference>
<feature type="active site" description="Proton acceptor" evidence="4 5">
    <location>
        <position position="116"/>
    </location>
</feature>
<comment type="caution">
    <text evidence="8">The sequence shown here is derived from an EMBL/GenBank/DDBJ whole genome shotgun (WGS) entry which is preliminary data.</text>
</comment>
<feature type="binding site" evidence="4">
    <location>
        <position position="208"/>
    </location>
    <ligand>
        <name>NAD(+)</name>
        <dbReference type="ChEBI" id="CHEBI:57540"/>
    </ligand>
</feature>
<feature type="binding site" evidence="4">
    <location>
        <position position="100"/>
    </location>
    <ligand>
        <name>nicotinamide</name>
        <dbReference type="ChEBI" id="CHEBI:17154"/>
    </ligand>
</feature>
<feature type="binding site" evidence="4">
    <location>
        <position position="98"/>
    </location>
    <ligand>
        <name>NAD(+)</name>
        <dbReference type="ChEBI" id="CHEBI:57540"/>
    </ligand>
</feature>
<dbReference type="EC" id="2.3.1.286" evidence="4"/>
<evidence type="ECO:0000256" key="2">
    <source>
        <dbReference type="ARBA" id="ARBA00022679"/>
    </source>
</evidence>
<feature type="domain" description="Deacetylase sirtuin-type" evidence="6">
    <location>
        <begin position="1"/>
        <end position="235"/>
    </location>
</feature>
<dbReference type="NCBIfam" id="NF001752">
    <property type="entry name" value="PRK00481.1-1"/>
    <property type="match status" value="1"/>
</dbReference>
<comment type="function">
    <text evidence="4">NAD-dependent protein deacetylase which modulates the activities of several enzymes which are inactive in their acetylated form.</text>
</comment>
<dbReference type="InterPro" id="IPR050134">
    <property type="entry name" value="NAD-dep_sirtuin_deacylases"/>
</dbReference>
<evidence type="ECO:0000313" key="8">
    <source>
        <dbReference type="EMBL" id="EXM38775.1"/>
    </source>
</evidence>
<dbReference type="Gene3D" id="3.30.1600.10">
    <property type="entry name" value="SIR2/SIRT2 'Small Domain"/>
    <property type="match status" value="1"/>
</dbReference>
<dbReference type="PROSITE" id="PS50305">
    <property type="entry name" value="SIRTUIN"/>
    <property type="match status" value="1"/>
</dbReference>
<feature type="binding site" evidence="4">
    <location>
        <position position="186"/>
    </location>
    <ligand>
        <name>NAD(+)</name>
        <dbReference type="ChEBI" id="CHEBI:57540"/>
    </ligand>
</feature>
<protein>
    <recommendedName>
        <fullName evidence="4">NAD-dependent protein deacetylase</fullName>
        <ecNumber evidence="4">2.3.1.286</ecNumber>
    </recommendedName>
    <alternativeName>
        <fullName evidence="4">Regulatory protein SIR2 homolog</fullName>
    </alternativeName>
</protein>
<dbReference type="GO" id="GO:0008270">
    <property type="term" value="F:zinc ion binding"/>
    <property type="evidence" value="ECO:0007669"/>
    <property type="project" value="UniProtKB-UniRule"/>
</dbReference>
<feature type="binding site" evidence="4">
    <location>
        <position position="101"/>
    </location>
    <ligand>
        <name>nicotinamide</name>
        <dbReference type="ChEBI" id="CHEBI:17154"/>
    </ligand>
</feature>
<feature type="binding site" evidence="4">
    <location>
        <position position="226"/>
    </location>
    <ligand>
        <name>NAD(+)</name>
        <dbReference type="ChEBI" id="CHEBI:57540"/>
    </ligand>
</feature>
<dbReference type="GO" id="GO:0070403">
    <property type="term" value="F:NAD+ binding"/>
    <property type="evidence" value="ECO:0007669"/>
    <property type="project" value="UniProtKB-UniRule"/>
</dbReference>
<comment type="catalytic activity">
    <reaction evidence="4">
        <text>N(6)-acetyl-L-lysyl-[protein] + NAD(+) + H2O = 2''-O-acetyl-ADP-D-ribose + nicotinamide + L-lysyl-[protein]</text>
        <dbReference type="Rhea" id="RHEA:43636"/>
        <dbReference type="Rhea" id="RHEA-COMP:9752"/>
        <dbReference type="Rhea" id="RHEA-COMP:10731"/>
        <dbReference type="ChEBI" id="CHEBI:15377"/>
        <dbReference type="ChEBI" id="CHEBI:17154"/>
        <dbReference type="ChEBI" id="CHEBI:29969"/>
        <dbReference type="ChEBI" id="CHEBI:57540"/>
        <dbReference type="ChEBI" id="CHEBI:61930"/>
        <dbReference type="ChEBI" id="CHEBI:83767"/>
        <dbReference type="EC" id="2.3.1.286"/>
    </reaction>
</comment>
<evidence type="ECO:0000256" key="4">
    <source>
        <dbReference type="HAMAP-Rule" id="MF_01968"/>
    </source>
</evidence>
<feature type="binding site" evidence="4">
    <location>
        <position position="31"/>
    </location>
    <ligand>
        <name>NAD(+)</name>
        <dbReference type="ChEBI" id="CHEBI:57540"/>
    </ligand>
</feature>
<reference evidence="8 9" key="1">
    <citation type="submission" date="2013-06" db="EMBL/GenBank/DDBJ databases">
        <title>Rumen cellulosomics: divergent fiber-degrading strategies revealed by comparative genome-wide analysis of six Ruminococcal strains.</title>
        <authorList>
            <person name="Dassa B."/>
            <person name="Borovok I."/>
            <person name="Lamed R."/>
            <person name="Flint H."/>
            <person name="Yeoman C.J."/>
            <person name="White B."/>
            <person name="Bayer E.A."/>
        </authorList>
    </citation>
    <scope>NUCLEOTIDE SEQUENCE [LARGE SCALE GENOMIC DNA]</scope>
    <source>
        <strain evidence="8 9">SY3</strain>
    </source>
</reference>
<dbReference type="InterPro" id="IPR028628">
    <property type="entry name" value="Sirtuin_class_U"/>
</dbReference>
<comment type="cofactor">
    <cofactor evidence="4">
        <name>Zn(2+)</name>
        <dbReference type="ChEBI" id="CHEBI:29105"/>
    </cofactor>
    <text evidence="4">Binds 1 zinc ion per subunit.</text>
</comment>
<feature type="binding site" evidence="4">
    <location>
        <position position="30"/>
    </location>
    <ligand>
        <name>nicotinamide</name>
        <dbReference type="ChEBI" id="CHEBI:17154"/>
    </ligand>
</feature>
<dbReference type="GO" id="GO:0005737">
    <property type="term" value="C:cytoplasm"/>
    <property type="evidence" value="ECO:0007669"/>
    <property type="project" value="UniProtKB-SubCell"/>
</dbReference>
<evidence type="ECO:0000256" key="5">
    <source>
        <dbReference type="PROSITE-ProRule" id="PRU00236"/>
    </source>
</evidence>
<dbReference type="OrthoDB" id="9800582at2"/>
<feature type="binding site" evidence="4 5">
    <location>
        <position position="147"/>
    </location>
    <ligand>
        <name>Zn(2+)</name>
        <dbReference type="ChEBI" id="CHEBI:29105"/>
    </ligand>
</feature>
<feature type="binding site" evidence="4">
    <location>
        <position position="101"/>
    </location>
    <ligand>
        <name>NAD(+)</name>
        <dbReference type="ChEBI" id="CHEBI:57540"/>
    </ligand>
</feature>
<dbReference type="PANTHER" id="PTHR11085">
    <property type="entry name" value="NAD-DEPENDENT PROTEIN DEACYLASE SIRTUIN-5, MITOCHONDRIAL-RELATED"/>
    <property type="match status" value="1"/>
</dbReference>
<feature type="binding site" evidence="4">
    <location>
        <position position="19"/>
    </location>
    <ligand>
        <name>NAD(+)</name>
        <dbReference type="ChEBI" id="CHEBI:57540"/>
    </ligand>
</feature>
<dbReference type="PANTHER" id="PTHR11085:SF4">
    <property type="entry name" value="NAD-DEPENDENT PROTEIN DEACYLASE"/>
    <property type="match status" value="1"/>
</dbReference>
<dbReference type="HAMAP" id="MF_01968">
    <property type="entry name" value="Sirtuin_ClassU"/>
    <property type="match status" value="1"/>
</dbReference>
<dbReference type="EMBL" id="JEOB01000004">
    <property type="protein sequence ID" value="EXM38304.1"/>
    <property type="molecule type" value="Genomic_DNA"/>
</dbReference>
<dbReference type="RefSeq" id="WP_037287942.1">
    <property type="nucleotide sequence ID" value="NZ_JEOB01000003.1"/>
</dbReference>
<keyword evidence="2 4" id="KW-0808">Transferase</keyword>
<feature type="binding site" evidence="4">
    <location>
        <position position="23"/>
    </location>
    <ligand>
        <name>NAD(+)</name>
        <dbReference type="ChEBI" id="CHEBI:57540"/>
    </ligand>
</feature>
<feature type="binding site" evidence="4">
    <location>
        <position position="100"/>
    </location>
    <ligand>
        <name>NAD(+)</name>
        <dbReference type="ChEBI" id="CHEBI:57540"/>
    </ligand>
</feature>
<accession>A0A011WP25</accession>
<keyword evidence="9" id="KW-1185">Reference proteome</keyword>
<evidence type="ECO:0000313" key="7">
    <source>
        <dbReference type="EMBL" id="EXM38304.1"/>
    </source>
</evidence>
<dbReference type="AlphaFoldDB" id="A0A011WP25"/>
<dbReference type="InterPro" id="IPR029035">
    <property type="entry name" value="DHS-like_NAD/FAD-binding_dom"/>
</dbReference>
<comment type="subcellular location">
    <subcellularLocation>
        <location evidence="4">Cytoplasm</location>
    </subcellularLocation>
</comment>
<feature type="binding site" evidence="4 5">
    <location>
        <position position="145"/>
    </location>
    <ligand>
        <name>Zn(2+)</name>
        <dbReference type="ChEBI" id="CHEBI:29105"/>
    </ligand>
</feature>
<feature type="binding site" evidence="4">
    <location>
        <position position="30"/>
    </location>
    <ligand>
        <name>NAD(+)</name>
        <dbReference type="ChEBI" id="CHEBI:57540"/>
    </ligand>
</feature>
<feature type="binding site" evidence="4">
    <location>
        <position position="116"/>
    </location>
    <ligand>
        <name>NAD(+)</name>
        <dbReference type="ChEBI" id="CHEBI:57540"/>
    </ligand>
</feature>
<gene>
    <name evidence="4" type="primary">cobB</name>
    <name evidence="8" type="ORF">RASY3_10445</name>
    <name evidence="7" type="ORF">RASY3_19135</name>
</gene>
<dbReference type="EMBL" id="JEOB01000003">
    <property type="protein sequence ID" value="EXM38775.1"/>
    <property type="molecule type" value="Genomic_DNA"/>
</dbReference>
<name>A0A011WP25_RUMAL</name>
<evidence type="ECO:0000256" key="3">
    <source>
        <dbReference type="ARBA" id="ARBA00023027"/>
    </source>
</evidence>
<feature type="binding site" evidence="4">
    <location>
        <position position="185"/>
    </location>
    <ligand>
        <name>NAD(+)</name>
        <dbReference type="ChEBI" id="CHEBI:57540"/>
    </ligand>
</feature>
<keyword evidence="4 5" id="KW-0862">Zinc</keyword>
<dbReference type="GO" id="GO:0017136">
    <property type="term" value="F:histone deacetylase activity, NAD-dependent"/>
    <property type="evidence" value="ECO:0007669"/>
    <property type="project" value="TreeGrafter"/>
</dbReference>
<dbReference type="InterPro" id="IPR026591">
    <property type="entry name" value="Sirtuin_cat_small_dom_sf"/>
</dbReference>
<dbReference type="InterPro" id="IPR003000">
    <property type="entry name" value="Sirtuin"/>
</dbReference>